<evidence type="ECO:0000313" key="2">
    <source>
        <dbReference type="Proteomes" id="UP000471322"/>
    </source>
</evidence>
<dbReference type="InterPro" id="IPR029058">
    <property type="entry name" value="AB_hydrolase_fold"/>
</dbReference>
<dbReference type="Gene3D" id="3.40.50.1820">
    <property type="entry name" value="alpha/beta hydrolase"/>
    <property type="match status" value="1"/>
</dbReference>
<name>A0A5L4MNZ8_CAMLA</name>
<gene>
    <name evidence="1" type="ORF">GL567_05735</name>
</gene>
<sequence length="416" mass="48404">MLKNETYFIDSCDDVELNIKRESKLEFKLTYDDSKEIEAIICIIQGLGDDISEPMLNFNMKYFAIHYNVAVLSVNYHCIGNRPQTGAKFYLDNIDKLIFDASVKAIGIEIPYDISKLNTFEEFYPAMDYLNKEIQKNKDSWKFDKDYYLDLSVSLQPTKNEYQNFGIMQAIDILNALLYIRKNPPFKIISSNIKHILVGASRGGYLANLCAKLAPWLVDVVIDNSSNALLGNLWRIIGFGKEIDFIKYPSFDTFYFFINIKLCCFDKTFWTSNSSSPNYFSNARIMIRDILVKDHLKTQSLYPKPKYIFYHSKLDVDLAPPEDKEELVKILRKFNFDIKLHMIKDIKDIDGKFIKNLNHGMGIPMKSLIEKHLPQILQEPLKDKTCKKEISYKCDDLVYTFEEINDQIILNIEKSS</sequence>
<dbReference type="InterPro" id="IPR022605">
    <property type="entry name" value="DUF2920"/>
</dbReference>
<dbReference type="EMBL" id="AANNSE010000006">
    <property type="protein sequence ID" value="EDP6815070.1"/>
    <property type="molecule type" value="Genomic_DNA"/>
</dbReference>
<dbReference type="SUPFAM" id="SSF53474">
    <property type="entry name" value="alpha/beta-Hydrolases"/>
    <property type="match status" value="1"/>
</dbReference>
<organism evidence="1 2">
    <name type="scientific">Campylobacter lari</name>
    <dbReference type="NCBI Taxonomy" id="201"/>
    <lineage>
        <taxon>Bacteria</taxon>
        <taxon>Pseudomonadati</taxon>
        <taxon>Campylobacterota</taxon>
        <taxon>Epsilonproteobacteria</taxon>
        <taxon>Campylobacterales</taxon>
        <taxon>Campylobacteraceae</taxon>
        <taxon>Campylobacter</taxon>
    </lineage>
</organism>
<reference evidence="1 2" key="1">
    <citation type="submission" date="2019-11" db="EMBL/GenBank/DDBJ databases">
        <authorList>
            <consortium name="PulseNet: The National Subtyping Network for Foodborne Disease Surveillance"/>
            <person name="Tarr C.L."/>
            <person name="Trees E."/>
            <person name="Katz L.S."/>
            <person name="Carleton-Romer H.A."/>
            <person name="Stroika S."/>
            <person name="Kucerova Z."/>
            <person name="Roache K.F."/>
            <person name="Sabol A.L."/>
            <person name="Besser J."/>
            <person name="Gerner-Smidt P."/>
        </authorList>
    </citation>
    <scope>NUCLEOTIDE SEQUENCE [LARGE SCALE GENOMIC DNA]</scope>
    <source>
        <strain evidence="1 2">PNUSAC013627</strain>
    </source>
</reference>
<dbReference type="Proteomes" id="UP000471322">
    <property type="component" value="Unassembled WGS sequence"/>
</dbReference>
<accession>A0A5L4MNZ8</accession>
<protein>
    <submittedName>
        <fullName evidence="1">DUF2920 family protein</fullName>
    </submittedName>
</protein>
<dbReference type="RefSeq" id="WP_039668421.1">
    <property type="nucleotide sequence ID" value="NZ_JBNFDI010000006.1"/>
</dbReference>
<evidence type="ECO:0000313" key="1">
    <source>
        <dbReference type="EMBL" id="EDP6815070.1"/>
    </source>
</evidence>
<dbReference type="AlphaFoldDB" id="A0A5L4MNZ8"/>
<comment type="caution">
    <text evidence="1">The sequence shown here is derived from an EMBL/GenBank/DDBJ whole genome shotgun (WGS) entry which is preliminary data.</text>
</comment>
<proteinExistence type="predicted"/>
<dbReference type="Pfam" id="PF11144">
    <property type="entry name" value="DUF2920"/>
    <property type="match status" value="1"/>
</dbReference>